<dbReference type="PANTHER" id="PTHR11804:SF79">
    <property type="entry name" value="MITOCHONDRIAL INTERMEDIATE PEPTIDASE"/>
    <property type="match status" value="1"/>
</dbReference>
<comment type="subcellular location">
    <subcellularLocation>
        <location evidence="2">Mitochondrion matrix</location>
    </subcellularLocation>
</comment>
<protein>
    <recommendedName>
        <fullName evidence="5">Mitochondrial intermediate peptidase</fullName>
        <ecNumber evidence="4">3.4.24.59</ecNumber>
    </recommendedName>
</protein>
<evidence type="ECO:0000256" key="7">
    <source>
        <dbReference type="ARBA" id="ARBA00022723"/>
    </source>
</evidence>
<dbReference type="GO" id="GO:0004222">
    <property type="term" value="F:metalloendopeptidase activity"/>
    <property type="evidence" value="ECO:0007669"/>
    <property type="project" value="UniProtKB-EC"/>
</dbReference>
<dbReference type="InterPro" id="IPR001567">
    <property type="entry name" value="Pept_M3A_M3B_dom"/>
</dbReference>
<keyword evidence="17" id="KW-1185">Reference proteome</keyword>
<dbReference type="InterPro" id="IPR024077">
    <property type="entry name" value="Neurolysin/TOP_dom2"/>
</dbReference>
<dbReference type="GeneID" id="28725099"/>
<dbReference type="Proteomes" id="UP000243052">
    <property type="component" value="Chromosome vi"/>
</dbReference>
<dbReference type="GO" id="GO:0046872">
    <property type="term" value="F:metal ion binding"/>
    <property type="evidence" value="ECO:0007669"/>
    <property type="project" value="UniProtKB-UniRule"/>
</dbReference>
<evidence type="ECO:0000256" key="4">
    <source>
        <dbReference type="ARBA" id="ARBA00012441"/>
    </source>
</evidence>
<dbReference type="GO" id="GO:0006518">
    <property type="term" value="P:peptide metabolic process"/>
    <property type="evidence" value="ECO:0007669"/>
    <property type="project" value="TreeGrafter"/>
</dbReference>
<keyword evidence="8 14" id="KW-0378">Hydrolase</keyword>
<keyword evidence="10" id="KW-0809">Transit peptide</keyword>
<dbReference type="InterPro" id="IPR045090">
    <property type="entry name" value="Pept_M3A_M3B"/>
</dbReference>
<evidence type="ECO:0000256" key="2">
    <source>
        <dbReference type="ARBA" id="ARBA00004305"/>
    </source>
</evidence>
<dbReference type="SUPFAM" id="SSF55486">
    <property type="entry name" value="Metalloproteases ('zincins'), catalytic domain"/>
    <property type="match status" value="1"/>
</dbReference>
<dbReference type="OrthoDB" id="17530at2759"/>
<proteinExistence type="inferred from homology"/>
<evidence type="ECO:0000256" key="14">
    <source>
        <dbReference type="RuleBase" id="RU003435"/>
    </source>
</evidence>
<comment type="cofactor">
    <cofactor evidence="14">
        <name>Zn(2+)</name>
        <dbReference type="ChEBI" id="CHEBI:29105"/>
    </cofactor>
    <text evidence="14">Binds 1 zinc ion.</text>
</comment>
<dbReference type="EC" id="3.4.24.59" evidence="4"/>
<dbReference type="RefSeq" id="XP_017988787.1">
    <property type="nucleotide sequence ID" value="XM_018133087.1"/>
</dbReference>
<sequence>MIATPRLMNQSSITRYRKWYDFTKRLIHRNINKTSQSSLRKVFDDQEYWENANSSTYDYYRAKLKAGSKYLLNTANVPAAETGLFQNSLLTSPIGLQQFTKRSRKEAEDLVNLIRTDMSADGIRNYIVRLDQLSDILCRVIDLCEFIRAAHPDEKFVTTAQECHEQMYEVMNILNTDVFLWKHLKKVLSEGSIRSQLTDEEVRVGIILLEDFEKSGIYMNPEVREQFIQLAQDISIVGQEFNSNTEYNGVSHVKICAEELEASGMNRMLFKDIPKDVYGTKYKVPTTGGVPYVFLRSCPSEAIRKKIWNAMYSCPKKQIKRLEALMTLRKDLAKSMGKKSYAAYQMEGKMAKSPKNVQDFINTLIAYTKPLATEELKPLADMKNEHLCRTSTDVLSTVRPWDRDYYGYLHSMSKRTNISPESPPISSYFSLGVVLEGVSGLLQSIYGIKLVPIVPKTGETWAPDVRKLQVVSETDGVIGVIYCDLFERTGKTPNPAHFTVCCSRHLYLEEKDLSRMQLGRGSDGKLFQMPIISLVCNFTRSNIDGNSVCLLQLSEVETLFHEMGHAIHTMVGRTELQNTSGTRCVTDFVELPSILMEHFAKDSRVLSTISSHYVTGERVPDELLAEYQQEKRFLQHTETFAQIKMASLDQKVHSFEGETADAVKLYHEVEKELQVLADTESNWCGKFGHLFGYGATYYSYLMDRAIAAKIWNYLFENDPFSREGGEKFKNSVLKWGGSRDPWHCIADALDEPRLAEGDQWAMKYIGEVENM</sequence>
<keyword evidence="7 14" id="KW-0479">Metal-binding</keyword>
<name>A0A0X8HTZ1_9SACH</name>
<evidence type="ECO:0000256" key="9">
    <source>
        <dbReference type="ARBA" id="ARBA00022833"/>
    </source>
</evidence>
<dbReference type="PANTHER" id="PTHR11804">
    <property type="entry name" value="PROTEASE M3 THIMET OLIGOPEPTIDASE-RELATED"/>
    <property type="match status" value="1"/>
</dbReference>
<dbReference type="InterPro" id="IPR033851">
    <property type="entry name" value="M3A_MIP"/>
</dbReference>
<gene>
    <name evidence="16" type="ORF">AW171_hschr63765</name>
</gene>
<evidence type="ECO:0000259" key="15">
    <source>
        <dbReference type="Pfam" id="PF01432"/>
    </source>
</evidence>
<evidence type="ECO:0000313" key="16">
    <source>
        <dbReference type="EMBL" id="AMD21791.1"/>
    </source>
</evidence>
<evidence type="ECO:0000256" key="1">
    <source>
        <dbReference type="ARBA" id="ARBA00000436"/>
    </source>
</evidence>
<evidence type="ECO:0000256" key="11">
    <source>
        <dbReference type="ARBA" id="ARBA00023049"/>
    </source>
</evidence>
<keyword evidence="12" id="KW-0496">Mitochondrion</keyword>
<accession>A0A0X8HTZ1</accession>
<evidence type="ECO:0000256" key="10">
    <source>
        <dbReference type="ARBA" id="ARBA00022946"/>
    </source>
</evidence>
<reference evidence="16 17" key="1">
    <citation type="submission" date="2016-01" db="EMBL/GenBank/DDBJ databases">
        <title>Genome sequence of the yeast Holleya sinecauda.</title>
        <authorList>
            <person name="Dietrich F.S."/>
        </authorList>
    </citation>
    <scope>NUCLEOTIDE SEQUENCE [LARGE SCALE GENOMIC DNA]</scope>
    <source>
        <strain evidence="16 17">ATCC 58844</strain>
    </source>
</reference>
<evidence type="ECO:0000256" key="8">
    <source>
        <dbReference type="ARBA" id="ARBA00022801"/>
    </source>
</evidence>
<evidence type="ECO:0000256" key="5">
    <source>
        <dbReference type="ARBA" id="ARBA00018046"/>
    </source>
</evidence>
<dbReference type="FunFam" id="3.40.390.10:FF:000055">
    <property type="entry name" value="Related to mitochondrial intermediate peptidase"/>
    <property type="match status" value="1"/>
</dbReference>
<comment type="catalytic activity">
    <reaction evidence="1">
        <text>Release of an N-terminal octapeptide as second stage of processing of some proteins imported into the mitochondrion.</text>
        <dbReference type="EC" id="3.4.24.59"/>
    </reaction>
</comment>
<keyword evidence="6 14" id="KW-0645">Protease</keyword>
<dbReference type="Gene3D" id="3.40.390.10">
    <property type="entry name" value="Collagenase (Catalytic Domain)"/>
    <property type="match status" value="1"/>
</dbReference>
<dbReference type="EMBL" id="CP014246">
    <property type="protein sequence ID" value="AMD21791.1"/>
    <property type="molecule type" value="Genomic_DNA"/>
</dbReference>
<keyword evidence="11 14" id="KW-0482">Metalloprotease</keyword>
<evidence type="ECO:0000256" key="13">
    <source>
        <dbReference type="ARBA" id="ARBA00025208"/>
    </source>
</evidence>
<keyword evidence="9 14" id="KW-0862">Zinc</keyword>
<organism evidence="16 17">
    <name type="scientific">Eremothecium sinecaudum</name>
    <dbReference type="NCBI Taxonomy" id="45286"/>
    <lineage>
        <taxon>Eukaryota</taxon>
        <taxon>Fungi</taxon>
        <taxon>Dikarya</taxon>
        <taxon>Ascomycota</taxon>
        <taxon>Saccharomycotina</taxon>
        <taxon>Saccharomycetes</taxon>
        <taxon>Saccharomycetales</taxon>
        <taxon>Saccharomycetaceae</taxon>
        <taxon>Eremothecium</taxon>
    </lineage>
</organism>
<evidence type="ECO:0000256" key="6">
    <source>
        <dbReference type="ARBA" id="ARBA00022670"/>
    </source>
</evidence>
<comment type="similarity">
    <text evidence="3 14">Belongs to the peptidase M3 family.</text>
</comment>
<dbReference type="InterPro" id="IPR024079">
    <property type="entry name" value="MetalloPept_cat_dom_sf"/>
</dbReference>
<dbReference type="Gene3D" id="1.10.1370.10">
    <property type="entry name" value="Neurolysin, domain 3"/>
    <property type="match status" value="1"/>
</dbReference>
<dbReference type="STRING" id="45286.A0A0X8HTZ1"/>
<dbReference type="GO" id="GO:0006627">
    <property type="term" value="P:protein processing involved in protein targeting to mitochondrion"/>
    <property type="evidence" value="ECO:0007669"/>
    <property type="project" value="TreeGrafter"/>
</dbReference>
<dbReference type="GO" id="GO:0005759">
    <property type="term" value="C:mitochondrial matrix"/>
    <property type="evidence" value="ECO:0007669"/>
    <property type="project" value="UniProtKB-SubCell"/>
</dbReference>
<feature type="domain" description="Peptidase M3A/M3B catalytic" evidence="15">
    <location>
        <begin position="294"/>
        <end position="761"/>
    </location>
</feature>
<evidence type="ECO:0000256" key="3">
    <source>
        <dbReference type="ARBA" id="ARBA00006040"/>
    </source>
</evidence>
<comment type="function">
    <text evidence="13">Cleaves proteins, imported into the mitochondrion, to their mature size. While most mitochondrial precursor proteins are processed to the mature form in one step by mitochondrial processing peptidase (MPP), the sequential cleavage by MIP of an octapeptide after initial processing by MPP is a required step for a subgroup of nuclear-encoded precursor proteins destined for the matrix or the inner membrane.</text>
</comment>
<dbReference type="AlphaFoldDB" id="A0A0X8HTZ1"/>
<evidence type="ECO:0000313" key="17">
    <source>
        <dbReference type="Proteomes" id="UP000243052"/>
    </source>
</evidence>
<evidence type="ECO:0000256" key="12">
    <source>
        <dbReference type="ARBA" id="ARBA00023128"/>
    </source>
</evidence>
<dbReference type="Pfam" id="PF01432">
    <property type="entry name" value="Peptidase_M3"/>
    <property type="match status" value="1"/>
</dbReference>
<dbReference type="CDD" id="cd06457">
    <property type="entry name" value="M3A_MIP"/>
    <property type="match status" value="1"/>
</dbReference>